<keyword evidence="2" id="KW-0547">Nucleotide-binding</keyword>
<feature type="domain" description="ABC transporter" evidence="4">
    <location>
        <begin position="3"/>
        <end position="219"/>
    </location>
</feature>
<dbReference type="InterPro" id="IPR027417">
    <property type="entry name" value="P-loop_NTPase"/>
</dbReference>
<keyword evidence="3 5" id="KW-0067">ATP-binding</keyword>
<name>A0ABR9ZSH9_9FIRM</name>
<dbReference type="SMART" id="SM00382">
    <property type="entry name" value="AAA"/>
    <property type="match status" value="1"/>
</dbReference>
<evidence type="ECO:0000256" key="3">
    <source>
        <dbReference type="ARBA" id="ARBA00022840"/>
    </source>
</evidence>
<evidence type="ECO:0000256" key="2">
    <source>
        <dbReference type="ARBA" id="ARBA00022741"/>
    </source>
</evidence>
<dbReference type="InterPro" id="IPR003439">
    <property type="entry name" value="ABC_transporter-like_ATP-bd"/>
</dbReference>
<keyword evidence="1" id="KW-0813">Transport</keyword>
<protein>
    <submittedName>
        <fullName evidence="5">ATP-binding cassette domain-containing protein</fullName>
    </submittedName>
</protein>
<dbReference type="Gene3D" id="3.40.50.300">
    <property type="entry name" value="P-loop containing nucleotide triphosphate hydrolases"/>
    <property type="match status" value="1"/>
</dbReference>
<organism evidence="5 6">
    <name type="scientific">Fusibacter ferrireducens</name>
    <dbReference type="NCBI Taxonomy" id="2785058"/>
    <lineage>
        <taxon>Bacteria</taxon>
        <taxon>Bacillati</taxon>
        <taxon>Bacillota</taxon>
        <taxon>Clostridia</taxon>
        <taxon>Eubacteriales</taxon>
        <taxon>Eubacteriales Family XII. Incertae Sedis</taxon>
        <taxon>Fusibacter</taxon>
    </lineage>
</organism>
<dbReference type="RefSeq" id="WP_194701153.1">
    <property type="nucleotide sequence ID" value="NZ_JADKNH010000004.1"/>
</dbReference>
<evidence type="ECO:0000313" key="6">
    <source>
        <dbReference type="Proteomes" id="UP000614200"/>
    </source>
</evidence>
<keyword evidence="6" id="KW-1185">Reference proteome</keyword>
<gene>
    <name evidence="5" type="ORF">ISU02_07255</name>
</gene>
<dbReference type="SUPFAM" id="SSF52540">
    <property type="entry name" value="P-loop containing nucleoside triphosphate hydrolases"/>
    <property type="match status" value="1"/>
</dbReference>
<dbReference type="PROSITE" id="PS50893">
    <property type="entry name" value="ABC_TRANSPORTER_2"/>
    <property type="match status" value="1"/>
</dbReference>
<dbReference type="GO" id="GO:0005524">
    <property type="term" value="F:ATP binding"/>
    <property type="evidence" value="ECO:0007669"/>
    <property type="project" value="UniProtKB-KW"/>
</dbReference>
<dbReference type="InterPro" id="IPR050093">
    <property type="entry name" value="ABC_SmlMolc_Importer"/>
</dbReference>
<evidence type="ECO:0000313" key="5">
    <source>
        <dbReference type="EMBL" id="MBF4692911.1"/>
    </source>
</evidence>
<dbReference type="PROSITE" id="PS00211">
    <property type="entry name" value="ABC_TRANSPORTER_1"/>
    <property type="match status" value="1"/>
</dbReference>
<dbReference type="Proteomes" id="UP000614200">
    <property type="component" value="Unassembled WGS sequence"/>
</dbReference>
<accession>A0ABR9ZSH9</accession>
<evidence type="ECO:0000259" key="4">
    <source>
        <dbReference type="PROSITE" id="PS50893"/>
    </source>
</evidence>
<dbReference type="InterPro" id="IPR003593">
    <property type="entry name" value="AAA+_ATPase"/>
</dbReference>
<comment type="caution">
    <text evidence="5">The sequence shown here is derived from an EMBL/GenBank/DDBJ whole genome shotgun (WGS) entry which is preliminary data.</text>
</comment>
<dbReference type="EMBL" id="JADKNH010000004">
    <property type="protein sequence ID" value="MBF4692911.1"/>
    <property type="molecule type" value="Genomic_DNA"/>
</dbReference>
<dbReference type="Pfam" id="PF00005">
    <property type="entry name" value="ABC_tran"/>
    <property type="match status" value="1"/>
</dbReference>
<evidence type="ECO:0000256" key="1">
    <source>
        <dbReference type="ARBA" id="ARBA00022448"/>
    </source>
</evidence>
<reference evidence="5 6" key="1">
    <citation type="submission" date="2020-11" db="EMBL/GenBank/DDBJ databases">
        <title>Fusibacter basophilias sp. nov.</title>
        <authorList>
            <person name="Qiu D."/>
        </authorList>
    </citation>
    <scope>NUCLEOTIDE SEQUENCE [LARGE SCALE GENOMIC DNA]</scope>
    <source>
        <strain evidence="5 6">Q10-2</strain>
    </source>
</reference>
<dbReference type="PANTHER" id="PTHR42781">
    <property type="entry name" value="SPERMIDINE/PUTRESCINE IMPORT ATP-BINDING PROTEIN POTA"/>
    <property type="match status" value="1"/>
</dbReference>
<proteinExistence type="predicted"/>
<sequence>MDIELTHLLKKYQNRVVVDIEKAVFKSGQICGIIGANGAGKTTLLKMIAGLEPYERGTICYDGKRLADADHRRITYLSQTPYMMQTSVYNNIAYPLKIRGFIKSQIENAVHAILEELQIEPLSDQLATQLSGGESQKVALARALVFNPEVLLLDEPTASIDQSTIKVIESTIAKRNREQSMTVITISHDLDQIERMCKEIFVMERGKNNVYSRGNHSER</sequence>
<dbReference type="PANTHER" id="PTHR42781:SF9">
    <property type="entry name" value="AMINO ACID ABC TRANSPORTER, ATP-BINDING PROTEIN-RELATED"/>
    <property type="match status" value="1"/>
</dbReference>
<dbReference type="InterPro" id="IPR017871">
    <property type="entry name" value="ABC_transporter-like_CS"/>
</dbReference>